<name>A0AAV5GB99_9BASI</name>
<dbReference type="InterPro" id="IPR010828">
    <property type="entry name" value="Atf2/Sli1-like"/>
</dbReference>
<dbReference type="PANTHER" id="PTHR28037:SF1">
    <property type="entry name" value="ALCOHOL O-ACETYLTRANSFERASE 1-RELATED"/>
    <property type="match status" value="1"/>
</dbReference>
<dbReference type="Proteomes" id="UP001342314">
    <property type="component" value="Unassembled WGS sequence"/>
</dbReference>
<dbReference type="EMBL" id="BQKY01000005">
    <property type="protein sequence ID" value="GJN89866.1"/>
    <property type="molecule type" value="Genomic_DNA"/>
</dbReference>
<dbReference type="AlphaFoldDB" id="A0AAV5GB99"/>
<evidence type="ECO:0008006" key="3">
    <source>
        <dbReference type="Google" id="ProtNLM"/>
    </source>
</evidence>
<keyword evidence="2" id="KW-1185">Reference proteome</keyword>
<dbReference type="InterPro" id="IPR023213">
    <property type="entry name" value="CAT-like_dom_sf"/>
</dbReference>
<sequence>MASERALGLYERYSLARSQAGVAPVVAFTATLPADKIDAQALSAAVAQLLARYPLLSCTVADIATVKPRYVRAEAIKPDDIFVEDAEVGGTVTEALLEALQAGASIDVVKGPLWRVKLAGADVQGRRRVSLTAHHVLSDGSSTRNLFAELLALSRQTSESQSAPTAFPPSLEESVDVRPSSWTMVKVVYSELLAPKLPAFLRPATPTFFPNPPLAPPFEQQTALKHLSLPASLVDGLKSIGKSHNIATLHPVLYISALAALSSTLAGESSTAPHLVGDSPISLRSASAGHPTCTGNYVSSISTPHPALSPSSERFWPACAEYAKRLADPAARKAALEGMGMLAYVPDGLDPSRAGKTKFDAWLEDGLRKAEPWSASFEVSNLGVLPATGWEGDEGLEDVAWAQAGMCIGPALTINPVAVRGGNLAVTLTYRQNAIDEETVSAFWTAFERVLRRAAEGQLAQDATFAQASEE</sequence>
<accession>A0AAV5GB99</accession>
<reference evidence="1 2" key="1">
    <citation type="submission" date="2021-12" db="EMBL/GenBank/DDBJ databases">
        <title>High titer production of polyol ester of fatty acids by Rhodotorula paludigena BS15 towards product separation-free biomass refinery.</title>
        <authorList>
            <person name="Mano J."/>
            <person name="Ono H."/>
            <person name="Tanaka T."/>
            <person name="Naito K."/>
            <person name="Sushida H."/>
            <person name="Ike M."/>
            <person name="Tokuyasu K."/>
            <person name="Kitaoka M."/>
        </authorList>
    </citation>
    <scope>NUCLEOTIDE SEQUENCE [LARGE SCALE GENOMIC DNA]</scope>
    <source>
        <strain evidence="1 2">BS15</strain>
    </source>
</reference>
<evidence type="ECO:0000313" key="1">
    <source>
        <dbReference type="EMBL" id="GJN89866.1"/>
    </source>
</evidence>
<comment type="caution">
    <text evidence="1">The sequence shown here is derived from an EMBL/GenBank/DDBJ whole genome shotgun (WGS) entry which is preliminary data.</text>
</comment>
<dbReference type="SUPFAM" id="SSF52777">
    <property type="entry name" value="CoA-dependent acyltransferases"/>
    <property type="match status" value="2"/>
</dbReference>
<organism evidence="1 2">
    <name type="scientific">Rhodotorula paludigena</name>
    <dbReference type="NCBI Taxonomy" id="86838"/>
    <lineage>
        <taxon>Eukaryota</taxon>
        <taxon>Fungi</taxon>
        <taxon>Dikarya</taxon>
        <taxon>Basidiomycota</taxon>
        <taxon>Pucciniomycotina</taxon>
        <taxon>Microbotryomycetes</taxon>
        <taxon>Sporidiobolales</taxon>
        <taxon>Sporidiobolaceae</taxon>
        <taxon>Rhodotorula</taxon>
    </lineage>
</organism>
<dbReference type="PANTHER" id="PTHR28037">
    <property type="entry name" value="ALCOHOL O-ACETYLTRANSFERASE 1-RELATED"/>
    <property type="match status" value="1"/>
</dbReference>
<dbReference type="Gene3D" id="3.30.559.10">
    <property type="entry name" value="Chloramphenicol acetyltransferase-like domain"/>
    <property type="match status" value="1"/>
</dbReference>
<protein>
    <recommendedName>
        <fullName evidence="3">Alcohol acetyltransferase</fullName>
    </recommendedName>
</protein>
<gene>
    <name evidence="1" type="ORF">Rhopal_002855-T1</name>
</gene>
<dbReference type="InterPro" id="IPR052058">
    <property type="entry name" value="Alcohol_O-acetyltransferase"/>
</dbReference>
<evidence type="ECO:0000313" key="2">
    <source>
        <dbReference type="Proteomes" id="UP001342314"/>
    </source>
</evidence>
<proteinExistence type="predicted"/>
<dbReference type="Pfam" id="PF07247">
    <property type="entry name" value="AATase"/>
    <property type="match status" value="1"/>
</dbReference>
<dbReference type="Gene3D" id="3.30.559.30">
    <property type="entry name" value="Nonribosomal peptide synthetase, condensation domain"/>
    <property type="match status" value="1"/>
</dbReference>